<feature type="transmembrane region" description="Helical" evidence="1">
    <location>
        <begin position="199"/>
        <end position="223"/>
    </location>
</feature>
<feature type="transmembrane region" description="Helical" evidence="1">
    <location>
        <begin position="60"/>
        <end position="79"/>
    </location>
</feature>
<keyword evidence="1" id="KW-0812">Transmembrane</keyword>
<evidence type="ECO:0000313" key="3">
    <source>
        <dbReference type="Proteomes" id="UP000824242"/>
    </source>
</evidence>
<dbReference type="Proteomes" id="UP000824242">
    <property type="component" value="Unassembled WGS sequence"/>
</dbReference>
<reference evidence="2" key="1">
    <citation type="submission" date="2020-10" db="EMBL/GenBank/DDBJ databases">
        <authorList>
            <person name="Gilroy R."/>
        </authorList>
    </citation>
    <scope>NUCLEOTIDE SEQUENCE</scope>
    <source>
        <strain evidence="2">ChiSxjej1B13-7958</strain>
    </source>
</reference>
<sequence length="281" mass="31956">MLRKLMKYEFQATARYFLPMYLLLLVLALVTRLTFSLAFMQTDNTFVKSFLVDIPSVVMGFAYGAGLLAVYVITLLIIVQRFYKNLLGDEGYLMFTLPVTPVQHLWSKILTAFVWYMGGILITLLSFVVLFAESTFFVDLADFFSALGEAMWKEAPHSWVLLLLLLIFLVTSLLHAILEIYGAIVLGCQAKKYRILAGIGVYLLFSVVEQFITSMAFTALFLIPDFPMGLLWIFGYPYENAQAMMVVVELILGGMILYNILLGGGYYILNRQMLKKRLNLE</sequence>
<dbReference type="AlphaFoldDB" id="A0A9D1ANB3"/>
<comment type="caution">
    <text evidence="2">The sequence shown here is derived from an EMBL/GenBank/DDBJ whole genome shotgun (WGS) entry which is preliminary data.</text>
</comment>
<protein>
    <submittedName>
        <fullName evidence="2">Uncharacterized protein</fullName>
    </submittedName>
</protein>
<accession>A0A9D1ANB3</accession>
<evidence type="ECO:0000256" key="1">
    <source>
        <dbReference type="SAM" id="Phobius"/>
    </source>
</evidence>
<dbReference type="EMBL" id="DVGZ01000029">
    <property type="protein sequence ID" value="HIR46630.1"/>
    <property type="molecule type" value="Genomic_DNA"/>
</dbReference>
<gene>
    <name evidence="2" type="ORF">IAB89_03065</name>
</gene>
<reference evidence="2" key="2">
    <citation type="journal article" date="2021" name="PeerJ">
        <title>Extensive microbial diversity within the chicken gut microbiome revealed by metagenomics and culture.</title>
        <authorList>
            <person name="Gilroy R."/>
            <person name="Ravi A."/>
            <person name="Getino M."/>
            <person name="Pursley I."/>
            <person name="Horton D.L."/>
            <person name="Alikhan N.F."/>
            <person name="Baker D."/>
            <person name="Gharbi K."/>
            <person name="Hall N."/>
            <person name="Watson M."/>
            <person name="Adriaenssens E.M."/>
            <person name="Foster-Nyarko E."/>
            <person name="Jarju S."/>
            <person name="Secka A."/>
            <person name="Antonio M."/>
            <person name="Oren A."/>
            <person name="Chaudhuri R.R."/>
            <person name="La Ragione R."/>
            <person name="Hildebrand F."/>
            <person name="Pallen M.J."/>
        </authorList>
    </citation>
    <scope>NUCLEOTIDE SEQUENCE</scope>
    <source>
        <strain evidence="2">ChiSxjej1B13-7958</strain>
    </source>
</reference>
<proteinExistence type="predicted"/>
<organism evidence="2 3">
    <name type="scientific">Candidatus Caccousia avicola</name>
    <dbReference type="NCBI Taxonomy" id="2840721"/>
    <lineage>
        <taxon>Bacteria</taxon>
        <taxon>Bacillati</taxon>
        <taxon>Bacillota</taxon>
        <taxon>Clostridia</taxon>
        <taxon>Eubacteriales</taxon>
        <taxon>Oscillospiraceae</taxon>
        <taxon>Oscillospiraceae incertae sedis</taxon>
        <taxon>Candidatus Caccousia</taxon>
    </lineage>
</organism>
<evidence type="ECO:0000313" key="2">
    <source>
        <dbReference type="EMBL" id="HIR46630.1"/>
    </source>
</evidence>
<feature type="transmembrane region" description="Helical" evidence="1">
    <location>
        <begin position="113"/>
        <end position="138"/>
    </location>
</feature>
<feature type="transmembrane region" description="Helical" evidence="1">
    <location>
        <begin position="21"/>
        <end position="40"/>
    </location>
</feature>
<keyword evidence="1" id="KW-1133">Transmembrane helix</keyword>
<name>A0A9D1ANB3_9FIRM</name>
<keyword evidence="1" id="KW-0472">Membrane</keyword>
<feature type="transmembrane region" description="Helical" evidence="1">
    <location>
        <begin position="158"/>
        <end position="178"/>
    </location>
</feature>
<feature type="transmembrane region" description="Helical" evidence="1">
    <location>
        <begin position="243"/>
        <end position="269"/>
    </location>
</feature>